<dbReference type="InterPro" id="IPR036265">
    <property type="entry name" value="HIT-like_sf"/>
</dbReference>
<proteinExistence type="predicted"/>
<dbReference type="PRINTS" id="PR00332">
    <property type="entry name" value="HISTRIAD"/>
</dbReference>
<dbReference type="GO" id="GO:0003824">
    <property type="term" value="F:catalytic activity"/>
    <property type="evidence" value="ECO:0007669"/>
    <property type="project" value="InterPro"/>
</dbReference>
<evidence type="ECO:0000313" key="3">
    <source>
        <dbReference type="EMBL" id="TGG91879.1"/>
    </source>
</evidence>
<evidence type="ECO:0000256" key="1">
    <source>
        <dbReference type="PROSITE-ProRule" id="PRU00464"/>
    </source>
</evidence>
<sequence>MHVMADTIFARIIRGEIPADIVHQDERCIALRDRAPQAPVHMLVIPRQPIESLASASREDERLLGHLLLTAAKVAQQEGLKSWRTVINTGSE</sequence>
<evidence type="ECO:0000259" key="2">
    <source>
        <dbReference type="PROSITE" id="PS51084"/>
    </source>
</evidence>
<dbReference type="Gene3D" id="3.30.428.10">
    <property type="entry name" value="HIT-like"/>
    <property type="match status" value="1"/>
</dbReference>
<organism evidence="3 4">
    <name type="scientific">Aphanocapsa feldmannii 277cV</name>
    <dbReference type="NCBI Taxonomy" id="2507553"/>
    <lineage>
        <taxon>Bacteria</taxon>
        <taxon>Bacillati</taxon>
        <taxon>Cyanobacteriota</taxon>
        <taxon>Cyanophyceae</taxon>
        <taxon>Oscillatoriophycideae</taxon>
        <taxon>Chroococcales</taxon>
        <taxon>Microcystaceae</taxon>
        <taxon>Aphanocapsa</taxon>
    </lineage>
</organism>
<evidence type="ECO:0000313" key="4">
    <source>
        <dbReference type="Proteomes" id="UP000317990"/>
    </source>
</evidence>
<dbReference type="SUPFAM" id="SSF54197">
    <property type="entry name" value="HIT-like"/>
    <property type="match status" value="1"/>
</dbReference>
<dbReference type="InterPro" id="IPR001310">
    <property type="entry name" value="Histidine_triad_HIT"/>
</dbReference>
<feature type="domain" description="HIT" evidence="2">
    <location>
        <begin position="8"/>
        <end position="92"/>
    </location>
</feature>
<comment type="caution">
    <text evidence="1">Lacks conserved residue(s) required for the propagation of feature annotation.</text>
</comment>
<dbReference type="PANTHER" id="PTHR23089">
    <property type="entry name" value="HISTIDINE TRIAD HIT PROTEIN"/>
    <property type="match status" value="1"/>
</dbReference>
<dbReference type="InterPro" id="IPR011146">
    <property type="entry name" value="HIT-like"/>
</dbReference>
<accession>A0A524RMP2</accession>
<name>A0A524RMP2_9CHRO</name>
<reference evidence="3 4" key="1">
    <citation type="journal article" date="2019" name="mSystems">
        <title>Life at home and on the roam: Genomic adaptions reflect the dual lifestyle of an intracellular, facultative symbiont.</title>
        <authorList>
            <person name="Burgsdorf I."/>
        </authorList>
    </citation>
    <scope>NUCLEOTIDE SEQUENCE [LARGE SCALE GENOMIC DNA]</scope>
    <source>
        <strain evidence="3">277cV</strain>
    </source>
</reference>
<comment type="caution">
    <text evidence="3">The sequence shown here is derived from an EMBL/GenBank/DDBJ whole genome shotgun (WGS) entry which is preliminary data.</text>
</comment>
<dbReference type="Proteomes" id="UP000317990">
    <property type="component" value="Unassembled WGS sequence"/>
</dbReference>
<dbReference type="Pfam" id="PF11969">
    <property type="entry name" value="DcpS_C"/>
    <property type="match status" value="1"/>
</dbReference>
<protein>
    <submittedName>
        <fullName evidence="3">HIT domain-containing protein</fullName>
    </submittedName>
</protein>
<dbReference type="EMBL" id="SRMO01000070">
    <property type="protein sequence ID" value="TGG91879.1"/>
    <property type="molecule type" value="Genomic_DNA"/>
</dbReference>
<feature type="non-terminal residue" evidence="3">
    <location>
        <position position="92"/>
    </location>
</feature>
<gene>
    <name evidence="3" type="ORF">ERJ67_06830</name>
</gene>
<dbReference type="AlphaFoldDB" id="A0A524RMP2"/>
<dbReference type="PROSITE" id="PS51084">
    <property type="entry name" value="HIT_2"/>
    <property type="match status" value="1"/>
</dbReference>